<dbReference type="AlphaFoldDB" id="A0A923LH01"/>
<dbReference type="PANTHER" id="PTHR21666">
    <property type="entry name" value="PEPTIDASE-RELATED"/>
    <property type="match status" value="1"/>
</dbReference>
<dbReference type="SUPFAM" id="SSF51261">
    <property type="entry name" value="Duplicated hybrid motif"/>
    <property type="match status" value="1"/>
</dbReference>
<name>A0A923LH01_9FIRM</name>
<evidence type="ECO:0000313" key="4">
    <source>
        <dbReference type="Proteomes" id="UP000652477"/>
    </source>
</evidence>
<feature type="domain" description="M23ase beta-sheet core" evidence="1">
    <location>
        <begin position="125"/>
        <end position="229"/>
    </location>
</feature>
<organism evidence="3 4">
    <name type="scientific">Mediterraneibacter hominis</name>
    <dbReference type="NCBI Taxonomy" id="2763054"/>
    <lineage>
        <taxon>Bacteria</taxon>
        <taxon>Bacillati</taxon>
        <taxon>Bacillota</taxon>
        <taxon>Clostridia</taxon>
        <taxon>Lachnospirales</taxon>
        <taxon>Lachnospiraceae</taxon>
        <taxon>Mediterraneibacter</taxon>
    </lineage>
</organism>
<dbReference type="EMBL" id="JACOPF010000001">
    <property type="protein sequence ID" value="MBC5687849.1"/>
    <property type="molecule type" value="Genomic_DNA"/>
</dbReference>
<dbReference type="InterPro" id="IPR016047">
    <property type="entry name" value="M23ase_b-sheet_dom"/>
</dbReference>
<gene>
    <name evidence="3" type="ORF">H8S37_02705</name>
</gene>
<evidence type="ECO:0000259" key="1">
    <source>
        <dbReference type="Pfam" id="PF01551"/>
    </source>
</evidence>
<reference evidence="3" key="1">
    <citation type="submission" date="2020-08" db="EMBL/GenBank/DDBJ databases">
        <title>Genome public.</title>
        <authorList>
            <person name="Liu C."/>
            <person name="Sun Q."/>
        </authorList>
    </citation>
    <scope>NUCLEOTIDE SEQUENCE</scope>
    <source>
        <strain evidence="3">NSJ-55</strain>
    </source>
</reference>
<proteinExistence type="predicted"/>
<accession>A0A923LH01</accession>
<dbReference type="Proteomes" id="UP000652477">
    <property type="component" value="Unassembled WGS sequence"/>
</dbReference>
<dbReference type="InterPro" id="IPR011055">
    <property type="entry name" value="Dup_hybrid_motif"/>
</dbReference>
<comment type="caution">
    <text evidence="3">The sequence shown here is derived from an EMBL/GenBank/DDBJ whole genome shotgun (WGS) entry which is preliminary data.</text>
</comment>
<evidence type="ECO:0000313" key="3">
    <source>
        <dbReference type="EMBL" id="MBC5687849.1"/>
    </source>
</evidence>
<dbReference type="InterPro" id="IPR048476">
    <property type="entry name" value="LytM_N"/>
</dbReference>
<dbReference type="Gene3D" id="2.70.70.10">
    <property type="entry name" value="Glucose Permease (Domain IIA)"/>
    <property type="match status" value="1"/>
</dbReference>
<dbReference type="InterPro" id="IPR050570">
    <property type="entry name" value="Cell_wall_metabolism_enzyme"/>
</dbReference>
<keyword evidence="4" id="KW-1185">Reference proteome</keyword>
<feature type="domain" description="LytM N-terminal" evidence="2">
    <location>
        <begin position="7"/>
        <end position="91"/>
    </location>
</feature>
<dbReference type="PANTHER" id="PTHR21666:SF268">
    <property type="entry name" value="PEPTIDASE M23 DOMAIN-CONTAINING PROTEIN"/>
    <property type="match status" value="1"/>
</dbReference>
<dbReference type="Pfam" id="PF21640">
    <property type="entry name" value="LytM_N"/>
    <property type="match status" value="1"/>
</dbReference>
<dbReference type="Pfam" id="PF01551">
    <property type="entry name" value="Peptidase_M23"/>
    <property type="match status" value="1"/>
</dbReference>
<dbReference type="GO" id="GO:0004222">
    <property type="term" value="F:metalloendopeptidase activity"/>
    <property type="evidence" value="ECO:0007669"/>
    <property type="project" value="TreeGrafter"/>
</dbReference>
<evidence type="ECO:0000259" key="2">
    <source>
        <dbReference type="Pfam" id="PF21640"/>
    </source>
</evidence>
<sequence>MERASESRLSERTIETEGFRMQPVSEEMLKQVEDMEAPGELLALYWLETDFEAEGKKSFYPVETLCLTKEKWERVNGWDTYVKACKAIWNDLKYFPVPEASNHPDVSVTFENSWMFSRSYKGERGHEGTDIMPSRDKRGYYPVVSMTDGVVSQKGWLELGGYRLGIETENGAYFYYAHLDSYAEVEVGDYVHAGDLLGYMGDTGYSKKEGTTGNFPVHLHVGIYLTLNGKEISVNPYPALKYLEKRKISCVY</sequence>
<protein>
    <submittedName>
        <fullName evidence="3">M23 family metallopeptidase</fullName>
    </submittedName>
</protein>
<dbReference type="CDD" id="cd12797">
    <property type="entry name" value="M23_peptidase"/>
    <property type="match status" value="1"/>
</dbReference>